<dbReference type="Proteomes" id="UP001153620">
    <property type="component" value="Chromosome 2"/>
</dbReference>
<dbReference type="AlphaFoldDB" id="A0A9N9WST1"/>
<reference evidence="3" key="2">
    <citation type="submission" date="2022-10" db="EMBL/GenBank/DDBJ databases">
        <authorList>
            <consortium name="ENA_rothamsted_submissions"/>
            <consortium name="culmorum"/>
            <person name="King R."/>
        </authorList>
    </citation>
    <scope>NUCLEOTIDE SEQUENCE</scope>
</reference>
<dbReference type="Pfam" id="PF15995">
    <property type="entry name" value="DUF4771"/>
    <property type="match status" value="1"/>
</dbReference>
<evidence type="ECO:0000259" key="2">
    <source>
        <dbReference type="Pfam" id="PF15995"/>
    </source>
</evidence>
<dbReference type="PANTHER" id="PTHR41967:SF6">
    <property type="entry name" value="FI19406P1-RELATED"/>
    <property type="match status" value="1"/>
</dbReference>
<gene>
    <name evidence="3" type="ORF">CHIRRI_LOCUS5668</name>
</gene>
<feature type="domain" description="DUF4770" evidence="1">
    <location>
        <begin position="105"/>
        <end position="196"/>
    </location>
</feature>
<sequence length="557" mass="66241">MSCSFKSSKRDYPYITRDEELHFKLIEDFKCVSKNARNLLQKVIDEDAQKNKQLEKYKNKIRGPNWYEELTERQVAAANLLFTALRKETLDYQLKRTKHVLWGISINPLPNKNQLTKAIKFAKNSDLAFLWYLYHKVYHSYHETCTQRKYSLNERVILSCICHLDMLVTLRELDKILPKPNMSKRIKTDKRFNKKKVKYPQILPPRPVPPLSIYEMYKDPFYVIENESNRWFSRESLVFSTSHCIVKKILTEEISKIGTNTSSPDEKILCGKHHKESSKFYQLMKYLMDENENIDFKENSHRHLSISDREIEYGMFLEFQKWEDEFKQNVENADTDIIMKTLLNQILNNSFNQRYIHLCHKCEDLSTSNDGNTLSEYENDEDDDEDTIIYSKTSYDPLIIKYFQRPSIDGSHPLTFDYEKIFSIDFLHDHGVVKNSINTALKLNKYLTEDNAITVCLRDMWQTKLKEWNEKRQADIEERQKRVVADVGRIGKNKEKILKLLREAIDLMRKNPKFVLAALPQCHRLPILREWILQRYGVKYIDQNLIKTKYGMDGKYL</sequence>
<dbReference type="OrthoDB" id="6613664at2759"/>
<dbReference type="InterPro" id="IPR031936">
    <property type="entry name" value="DUF4771"/>
</dbReference>
<evidence type="ECO:0000259" key="1">
    <source>
        <dbReference type="Pfam" id="PF15994"/>
    </source>
</evidence>
<organism evidence="3 4">
    <name type="scientific">Chironomus riparius</name>
    <dbReference type="NCBI Taxonomy" id="315576"/>
    <lineage>
        <taxon>Eukaryota</taxon>
        <taxon>Metazoa</taxon>
        <taxon>Ecdysozoa</taxon>
        <taxon>Arthropoda</taxon>
        <taxon>Hexapoda</taxon>
        <taxon>Insecta</taxon>
        <taxon>Pterygota</taxon>
        <taxon>Neoptera</taxon>
        <taxon>Endopterygota</taxon>
        <taxon>Diptera</taxon>
        <taxon>Nematocera</taxon>
        <taxon>Chironomoidea</taxon>
        <taxon>Chironomidae</taxon>
        <taxon>Chironominae</taxon>
        <taxon>Chironomus</taxon>
    </lineage>
</organism>
<proteinExistence type="predicted"/>
<evidence type="ECO:0000313" key="4">
    <source>
        <dbReference type="Proteomes" id="UP001153620"/>
    </source>
</evidence>
<dbReference type="Pfam" id="PF15994">
    <property type="entry name" value="DUF4770"/>
    <property type="match status" value="1"/>
</dbReference>
<reference evidence="3" key="1">
    <citation type="submission" date="2022-01" db="EMBL/GenBank/DDBJ databases">
        <authorList>
            <person name="King R."/>
        </authorList>
    </citation>
    <scope>NUCLEOTIDE SEQUENCE</scope>
</reference>
<evidence type="ECO:0000313" key="3">
    <source>
        <dbReference type="EMBL" id="CAG9802763.1"/>
    </source>
</evidence>
<dbReference type="InterPro" id="IPR031935">
    <property type="entry name" value="DUF4770"/>
</dbReference>
<name>A0A9N9WST1_9DIPT</name>
<dbReference type="PANTHER" id="PTHR41967">
    <property type="entry name" value="FI19406P1-RELATED"/>
    <property type="match status" value="1"/>
</dbReference>
<accession>A0A9N9WST1</accession>
<keyword evidence="4" id="KW-1185">Reference proteome</keyword>
<dbReference type="EMBL" id="OU895878">
    <property type="protein sequence ID" value="CAG9802763.1"/>
    <property type="molecule type" value="Genomic_DNA"/>
</dbReference>
<protein>
    <submittedName>
        <fullName evidence="3">Uncharacterized protein</fullName>
    </submittedName>
</protein>
<feature type="domain" description="DUF4771" evidence="2">
    <location>
        <begin position="492"/>
        <end position="545"/>
    </location>
</feature>